<dbReference type="Pfam" id="PF01042">
    <property type="entry name" value="Ribonuc_L-PSP"/>
    <property type="match status" value="1"/>
</dbReference>
<dbReference type="Gene3D" id="3.30.1330.40">
    <property type="entry name" value="RutC-like"/>
    <property type="match status" value="1"/>
</dbReference>
<dbReference type="PANTHER" id="PTHR43760:SF1">
    <property type="entry name" value="ENDORIBONUCLEASE L-PSP_CHORISMATE MUTASE-LIKE DOMAIN-CONTAINING PROTEIN"/>
    <property type="match status" value="1"/>
</dbReference>
<organism evidence="1 2">
    <name type="scientific">Cnuibacter physcomitrellae</name>
    <dbReference type="NCBI Taxonomy" id="1619308"/>
    <lineage>
        <taxon>Bacteria</taxon>
        <taxon>Bacillati</taxon>
        <taxon>Actinomycetota</taxon>
        <taxon>Actinomycetes</taxon>
        <taxon>Micrococcales</taxon>
        <taxon>Microbacteriaceae</taxon>
        <taxon>Cnuibacter</taxon>
    </lineage>
</organism>
<dbReference type="PANTHER" id="PTHR43760">
    <property type="entry name" value="ENDORIBONUCLEASE-RELATED"/>
    <property type="match status" value="1"/>
</dbReference>
<dbReference type="InterPro" id="IPR013813">
    <property type="entry name" value="Endoribo_LPSP/chorism_mut-like"/>
</dbReference>
<dbReference type="InterPro" id="IPR035959">
    <property type="entry name" value="RutC-like_sf"/>
</dbReference>
<gene>
    <name evidence="1" type="ORF">B5808_17415</name>
</gene>
<dbReference type="EMBL" id="CP020715">
    <property type="protein sequence ID" value="ARJ07473.1"/>
    <property type="molecule type" value="Genomic_DNA"/>
</dbReference>
<evidence type="ECO:0000313" key="2">
    <source>
        <dbReference type="Proteomes" id="UP000192775"/>
    </source>
</evidence>
<dbReference type="SUPFAM" id="SSF55298">
    <property type="entry name" value="YjgF-like"/>
    <property type="match status" value="1"/>
</dbReference>
<dbReference type="KEGG" id="cphy:B5808_17415"/>
<dbReference type="AlphaFoldDB" id="A0A1X9LQK8"/>
<reference evidence="1 2" key="1">
    <citation type="submission" date="2017-04" db="EMBL/GenBank/DDBJ databases">
        <authorList>
            <person name="Afonso C.L."/>
            <person name="Miller P.J."/>
            <person name="Scott M.A."/>
            <person name="Spackman E."/>
            <person name="Goraichik I."/>
            <person name="Dimitrov K.M."/>
            <person name="Suarez D.L."/>
            <person name="Swayne D.E."/>
        </authorList>
    </citation>
    <scope>NUCLEOTIDE SEQUENCE [LARGE SCALE GENOMIC DNA]</scope>
    <source>
        <strain evidence="2">XA(T)</strain>
    </source>
</reference>
<proteinExistence type="predicted"/>
<dbReference type="InterPro" id="IPR006175">
    <property type="entry name" value="YjgF/YER057c/UK114"/>
</dbReference>
<evidence type="ECO:0000313" key="1">
    <source>
        <dbReference type="EMBL" id="ARJ07473.1"/>
    </source>
</evidence>
<dbReference type="STRING" id="1619308.B5808_17415"/>
<dbReference type="Proteomes" id="UP000192775">
    <property type="component" value="Chromosome"/>
</dbReference>
<protein>
    <submittedName>
        <fullName evidence="1">Uncharacterized protein</fullName>
    </submittedName>
</protein>
<name>A0A1X9LQK8_9MICO</name>
<keyword evidence="2" id="KW-1185">Reference proteome</keyword>
<dbReference type="CDD" id="cd02199">
    <property type="entry name" value="YjgF_YER057c_UK114_like_1"/>
    <property type="match status" value="1"/>
</dbReference>
<accession>A0A1X9LQK8</accession>
<sequence>MARPDETPTPAGSYRVARVVGDLVLTAGMTPRGVDGALLATGRLGEAVSDAEGGRMAALATERALDAAVSALPPGRILDEVVSLTVFVAATSDYTTHSRIADAASTTIIERMPGSALPVRAAVGVASLPGGAPVEVQLTALHRQSPAGAPAQ</sequence>